<reference evidence="3" key="3">
    <citation type="submission" date="2019-04" db="EMBL/GenBank/DDBJ databases">
        <authorList>
            <person name="Howe K."/>
            <person name="Paulini M."/>
            <person name="Williams G."/>
        </authorList>
    </citation>
    <scope>NUCLEOTIDE SEQUENCE [LARGE SCALE GENOMIC DNA]</scope>
    <source>
        <strain evidence="3">FR3</strain>
    </source>
</reference>
<dbReference type="RefSeq" id="XP_042935016.1">
    <property type="nucleotide sequence ID" value="XM_043079082.1"/>
</dbReference>
<dbReference type="AlphaFoldDB" id="A0A0K0JZ59"/>
<dbReference type="EMBL" id="LN855525">
    <property type="protein sequence ID" value="CDP91164.1"/>
    <property type="molecule type" value="Genomic_DNA"/>
</dbReference>
<gene>
    <name evidence="2 5 6" type="ORF">Bm94</name>
    <name evidence="3" type="ORF">BM_BM94</name>
    <name evidence="2" type="ORF">BM_Bm94</name>
</gene>
<evidence type="ECO:0000313" key="2">
    <source>
        <dbReference type="EMBL" id="CDP91164.1"/>
    </source>
</evidence>
<dbReference type="Proteomes" id="UP000006672">
    <property type="component" value="Unassembled WGS sequence"/>
</dbReference>
<keyword evidence="1" id="KW-0812">Transmembrane</keyword>
<protein>
    <submittedName>
        <fullName evidence="2">Bm94</fullName>
    </submittedName>
    <submittedName>
        <fullName evidence="5">CC domain-containing protein</fullName>
    </submittedName>
</protein>
<dbReference type="OMA" id="CHEDNRC"/>
<evidence type="ECO:0000313" key="6">
    <source>
        <dbReference type="WormBase" id="Bm94"/>
    </source>
</evidence>
<dbReference type="CTD" id="66060414"/>
<keyword evidence="1" id="KW-0472">Membrane</keyword>
<reference evidence="5" key="4">
    <citation type="submission" date="2019-12" db="UniProtKB">
        <authorList>
            <consortium name="WormBaseParasite"/>
        </authorList>
    </citation>
    <scope>IDENTIFICATION</scope>
</reference>
<reference evidence="2 4" key="1">
    <citation type="journal article" date="2007" name="Science">
        <title>Draft genome of the filarial nematode parasite Brugia malayi.</title>
        <authorList>
            <person name="Ghedin E."/>
            <person name="Wang S."/>
            <person name="Spiro D."/>
            <person name="Caler E."/>
            <person name="Zhao Q."/>
            <person name="Crabtree J."/>
            <person name="Allen J.E."/>
            <person name="Delcher A.L."/>
            <person name="Guiliano D.B."/>
            <person name="Miranda-Saavedra D."/>
            <person name="Angiuoli S.V."/>
            <person name="Creasy T."/>
            <person name="Amedeo P."/>
            <person name="Haas B."/>
            <person name="El-Sayed N.M."/>
            <person name="Wortman J.R."/>
            <person name="Feldblyum T."/>
            <person name="Tallon L."/>
            <person name="Schatz M."/>
            <person name="Shumway M."/>
            <person name="Koo H."/>
            <person name="Salzberg S.L."/>
            <person name="Schobel S."/>
            <person name="Pertea M."/>
            <person name="Pop M."/>
            <person name="White O."/>
            <person name="Barton G.J."/>
            <person name="Carlow C.K."/>
            <person name="Crawford M.J."/>
            <person name="Daub J."/>
            <person name="Dimmic M.W."/>
            <person name="Estes C.F."/>
            <person name="Foster J.M."/>
            <person name="Ganatra M."/>
            <person name="Gregory W.F."/>
            <person name="Johnson N.M."/>
            <person name="Jin J."/>
            <person name="Komuniecki R."/>
            <person name="Korf I."/>
            <person name="Kumar S."/>
            <person name="Laney S."/>
            <person name="Li B.W."/>
            <person name="Li W."/>
            <person name="Lindblom T.H."/>
            <person name="Lustigman S."/>
            <person name="Ma D."/>
            <person name="Maina C.V."/>
            <person name="Martin D.M."/>
            <person name="McCarter J.P."/>
            <person name="McReynolds L."/>
            <person name="Mitreva M."/>
            <person name="Nutman T.B."/>
            <person name="Parkinson J."/>
            <person name="Peregrin-Alvarez J.M."/>
            <person name="Poole C."/>
            <person name="Ren Q."/>
            <person name="Saunders L."/>
            <person name="Sluder A.E."/>
            <person name="Smith K."/>
            <person name="Stanke M."/>
            <person name="Unnasch T.R."/>
            <person name="Ware J."/>
            <person name="Wei A.D."/>
            <person name="Weil G."/>
            <person name="Williams D.J."/>
            <person name="Zhang Y."/>
            <person name="Williams S.A."/>
            <person name="Fraser-Liggett C."/>
            <person name="Slatko B."/>
            <person name="Blaxter M.L."/>
            <person name="Scott A.L."/>
        </authorList>
    </citation>
    <scope>NUCLEOTIDE SEQUENCE</scope>
    <source>
        <strain evidence="2 4">FR3</strain>
    </source>
</reference>
<dbReference type="WBParaSite" id="Bm94.1">
    <property type="protein sequence ID" value="Bm94.1"/>
    <property type="gene ID" value="WBGene00220355"/>
</dbReference>
<evidence type="ECO:0000313" key="3">
    <source>
        <dbReference type="EMBL" id="VIO94500.1"/>
    </source>
</evidence>
<feature type="transmembrane region" description="Helical" evidence="1">
    <location>
        <begin position="6"/>
        <end position="25"/>
    </location>
</feature>
<sequence length="96" mass="10514">MFTTSIQIITVITILTFPAISGNALSRGSKVKEPKEPGFCLGAFNFCAEGYTCKKIKCVEEEGQKIKGKSIGPCLRGLCPSNSICYPRNNRCYLTE</sequence>
<keyword evidence="4" id="KW-1185">Reference proteome</keyword>
<keyword evidence="1" id="KW-1133">Transmembrane helix</keyword>
<accession>A0A4E9FI18</accession>
<accession>A0A0K0JZ59</accession>
<evidence type="ECO:0000313" key="5">
    <source>
        <dbReference type="WBParaSite" id="Bm94.1"/>
    </source>
</evidence>
<reference evidence="2" key="2">
    <citation type="submission" date="2012-12" db="EMBL/GenBank/DDBJ databases">
        <authorList>
            <person name="Gao Y.W."/>
            <person name="Fan S.T."/>
            <person name="Sun H.T."/>
            <person name="Wang Z."/>
            <person name="Gao X.L."/>
            <person name="Li Y.G."/>
            <person name="Wang T.C."/>
            <person name="Zhang K."/>
            <person name="Xu W.W."/>
            <person name="Yu Z.J."/>
            <person name="Xia X.Z."/>
        </authorList>
    </citation>
    <scope>NUCLEOTIDE SEQUENCE</scope>
    <source>
        <strain evidence="2">FR3</strain>
    </source>
</reference>
<organism evidence="2">
    <name type="scientific">Brugia malayi</name>
    <name type="common">Filarial nematode worm</name>
    <dbReference type="NCBI Taxonomy" id="6279"/>
    <lineage>
        <taxon>Eukaryota</taxon>
        <taxon>Metazoa</taxon>
        <taxon>Ecdysozoa</taxon>
        <taxon>Nematoda</taxon>
        <taxon>Chromadorea</taxon>
        <taxon>Rhabditida</taxon>
        <taxon>Spirurina</taxon>
        <taxon>Spiruromorpha</taxon>
        <taxon>Filarioidea</taxon>
        <taxon>Onchocercidae</taxon>
        <taxon>Brugia</taxon>
    </lineage>
</organism>
<dbReference type="GeneID" id="66060414"/>
<evidence type="ECO:0000256" key="1">
    <source>
        <dbReference type="SAM" id="Phobius"/>
    </source>
</evidence>
<dbReference type="EMBL" id="CAAKNF010000193">
    <property type="protein sequence ID" value="VIO94500.1"/>
    <property type="molecule type" value="Genomic_DNA"/>
</dbReference>
<dbReference type="WormBase" id="Bm94">
    <property type="protein sequence ID" value="BM35393"/>
    <property type="gene ID" value="WBGene00220355"/>
</dbReference>
<dbReference type="KEGG" id="bmy:BM_BM94"/>
<name>A0A0K0JZ59_BRUMA</name>
<evidence type="ECO:0000313" key="4">
    <source>
        <dbReference type="Proteomes" id="UP000006672"/>
    </source>
</evidence>
<proteinExistence type="predicted"/>